<dbReference type="PANTHER" id="PTHR33911:SF1">
    <property type="entry name" value="RRNA-PROCESSING PROTEIN EFG1"/>
    <property type="match status" value="1"/>
</dbReference>
<dbReference type="GO" id="GO:0030688">
    <property type="term" value="C:preribosome, small subunit precursor"/>
    <property type="evidence" value="ECO:0007669"/>
    <property type="project" value="TreeGrafter"/>
</dbReference>
<keyword evidence="6" id="KW-0698">rRNA processing</keyword>
<dbReference type="Pfam" id="PF10153">
    <property type="entry name" value="Efg1"/>
    <property type="match status" value="1"/>
</dbReference>
<dbReference type="OrthoDB" id="47732at2759"/>
<dbReference type="InterPro" id="IPR050786">
    <property type="entry name" value="EFG1_rRNA-proc"/>
</dbReference>
<dbReference type="Proteomes" id="UP000326924">
    <property type="component" value="Unassembled WGS sequence"/>
</dbReference>
<evidence type="ECO:0000256" key="1">
    <source>
        <dbReference type="ARBA" id="ARBA00002773"/>
    </source>
</evidence>
<dbReference type="PANTHER" id="PTHR33911">
    <property type="entry name" value="RRNA-PROCESSING PROTEIN EFG1"/>
    <property type="match status" value="1"/>
</dbReference>
<evidence type="ECO:0000256" key="6">
    <source>
        <dbReference type="ARBA" id="ARBA00022552"/>
    </source>
</evidence>
<evidence type="ECO:0000256" key="7">
    <source>
        <dbReference type="ARBA" id="ARBA00023054"/>
    </source>
</evidence>
<evidence type="ECO:0000256" key="2">
    <source>
        <dbReference type="ARBA" id="ARBA00004604"/>
    </source>
</evidence>
<feature type="compositionally biased region" description="Acidic residues" evidence="10">
    <location>
        <begin position="175"/>
        <end position="185"/>
    </location>
</feature>
<comment type="subcellular location">
    <subcellularLocation>
        <location evidence="2">Nucleus</location>
        <location evidence="2">Nucleolus</location>
    </subcellularLocation>
</comment>
<dbReference type="GO" id="GO:0005730">
    <property type="term" value="C:nucleolus"/>
    <property type="evidence" value="ECO:0007669"/>
    <property type="project" value="UniProtKB-SubCell"/>
</dbReference>
<feature type="coiled-coil region" evidence="9">
    <location>
        <begin position="54"/>
        <end position="105"/>
    </location>
</feature>
<proteinExistence type="inferred from homology"/>
<feature type="region of interest" description="Disordered" evidence="10">
    <location>
        <begin position="1"/>
        <end position="22"/>
    </location>
</feature>
<keyword evidence="8" id="KW-0539">Nucleus</keyword>
<keyword evidence="7 9" id="KW-0175">Coiled coil</keyword>
<feature type="compositionally biased region" description="Basic and acidic residues" evidence="10">
    <location>
        <begin position="186"/>
        <end position="215"/>
    </location>
</feature>
<accession>A0A5J5F7L3</accession>
<comment type="similarity">
    <text evidence="3">Belongs to the EFG1 family.</text>
</comment>
<evidence type="ECO:0000256" key="8">
    <source>
        <dbReference type="ARBA" id="ARBA00023242"/>
    </source>
</evidence>
<name>A0A5J5F7L3_9PEZI</name>
<dbReference type="EMBL" id="VXIS01000020">
    <property type="protein sequence ID" value="KAA8912762.1"/>
    <property type="molecule type" value="Genomic_DNA"/>
</dbReference>
<evidence type="ECO:0000313" key="12">
    <source>
        <dbReference type="Proteomes" id="UP000326924"/>
    </source>
</evidence>
<dbReference type="InterPro" id="IPR019310">
    <property type="entry name" value="Efg1"/>
</dbReference>
<evidence type="ECO:0000256" key="3">
    <source>
        <dbReference type="ARBA" id="ARBA00006916"/>
    </source>
</evidence>
<comment type="caution">
    <text evidence="11">The sequence shown here is derived from an EMBL/GenBank/DDBJ whole genome shotgun (WGS) entry which is preliminary data.</text>
</comment>
<gene>
    <name evidence="11" type="ORF">FN846DRAFT_256501</name>
</gene>
<feature type="region of interest" description="Disordered" evidence="10">
    <location>
        <begin position="165"/>
        <end position="232"/>
    </location>
</feature>
<reference evidence="11 12" key="1">
    <citation type="submission" date="2019-09" db="EMBL/GenBank/DDBJ databases">
        <title>Draft genome of the ectomycorrhizal ascomycete Sphaerosporella brunnea.</title>
        <authorList>
            <consortium name="DOE Joint Genome Institute"/>
            <person name="Benucci G.M."/>
            <person name="Marozzi G."/>
            <person name="Antonielli L."/>
            <person name="Sanchez S."/>
            <person name="Marco P."/>
            <person name="Wang X."/>
            <person name="Falini L.B."/>
            <person name="Barry K."/>
            <person name="Haridas S."/>
            <person name="Lipzen A."/>
            <person name="Labutti K."/>
            <person name="Grigoriev I.V."/>
            <person name="Murat C."/>
            <person name="Martin F."/>
            <person name="Albertini E."/>
            <person name="Donnini D."/>
            <person name="Bonito G."/>
        </authorList>
    </citation>
    <scope>NUCLEOTIDE SEQUENCE [LARGE SCALE GENOMIC DNA]</scope>
    <source>
        <strain evidence="11 12">Sb_GMNB300</strain>
    </source>
</reference>
<evidence type="ECO:0000313" key="11">
    <source>
        <dbReference type="EMBL" id="KAA8912762.1"/>
    </source>
</evidence>
<comment type="function">
    <text evidence="1">Involved in rRNA processing.</text>
</comment>
<feature type="compositionally biased region" description="Basic residues" evidence="10">
    <location>
        <begin position="1"/>
        <end position="11"/>
    </location>
</feature>
<evidence type="ECO:0000256" key="5">
    <source>
        <dbReference type="ARBA" id="ARBA00019827"/>
    </source>
</evidence>
<sequence length="232" mass="26725">MPRMPGPKRPKTSYGGRTKSVTTLKKKIRDVQRILSRAQSTLSAQARVESERALAAYKLELTNATRSRKEQKNAKKYHMVRFFERQKATRRLNKLQREAAALEGDAVPDDLAQKIHNAQVELNYTLYYPRGEKYISLFKDPGNNQDVIDKRDAIKQDIAKRMKDNALGARTMDRGDEEEGEEEAEAHEVTKPKKRKQNDGKAKEGEKKKRNQEPEKGEEEGEGIENDDFFEF</sequence>
<organism evidence="11 12">
    <name type="scientific">Sphaerosporella brunnea</name>
    <dbReference type="NCBI Taxonomy" id="1250544"/>
    <lineage>
        <taxon>Eukaryota</taxon>
        <taxon>Fungi</taxon>
        <taxon>Dikarya</taxon>
        <taxon>Ascomycota</taxon>
        <taxon>Pezizomycotina</taxon>
        <taxon>Pezizomycetes</taxon>
        <taxon>Pezizales</taxon>
        <taxon>Pyronemataceae</taxon>
        <taxon>Sphaerosporella</taxon>
    </lineage>
</organism>
<protein>
    <recommendedName>
        <fullName evidence="4">rRNA-processing protein EFG1</fullName>
    </recommendedName>
    <alternativeName>
        <fullName evidence="5">rRNA-processing protein efg1</fullName>
    </alternativeName>
</protein>
<evidence type="ECO:0000256" key="10">
    <source>
        <dbReference type="SAM" id="MobiDB-lite"/>
    </source>
</evidence>
<dbReference type="AlphaFoldDB" id="A0A5J5F7L3"/>
<dbReference type="FunCoup" id="A0A5J5F7L3">
    <property type="interactions" value="155"/>
</dbReference>
<keyword evidence="12" id="KW-1185">Reference proteome</keyword>
<evidence type="ECO:0000256" key="9">
    <source>
        <dbReference type="SAM" id="Coils"/>
    </source>
</evidence>
<feature type="compositionally biased region" description="Acidic residues" evidence="10">
    <location>
        <begin position="216"/>
        <end position="232"/>
    </location>
</feature>
<evidence type="ECO:0000256" key="4">
    <source>
        <dbReference type="ARBA" id="ARBA00018689"/>
    </source>
</evidence>
<dbReference type="GO" id="GO:0000462">
    <property type="term" value="P:maturation of SSU-rRNA from tricistronic rRNA transcript (SSU-rRNA, 5.8S rRNA, LSU-rRNA)"/>
    <property type="evidence" value="ECO:0007669"/>
    <property type="project" value="TreeGrafter"/>
</dbReference>
<dbReference type="InParanoid" id="A0A5J5F7L3"/>